<evidence type="ECO:0000313" key="1">
    <source>
        <dbReference type="EMBL" id="DAG06250.1"/>
    </source>
</evidence>
<accession>A0A8S5VHJ1</accession>
<sequence>MLRIANPQSLNRLGHFLTADCKSAERLAGLKFKNKLCNLKLGTFFSALPGHRPG</sequence>
<dbReference type="EMBL" id="BK016267">
    <property type="protein sequence ID" value="DAG06250.1"/>
    <property type="molecule type" value="Genomic_DNA"/>
</dbReference>
<organism evidence="1">
    <name type="scientific">Siphoviridae sp. ct3z32</name>
    <dbReference type="NCBI Taxonomy" id="2825327"/>
    <lineage>
        <taxon>Viruses</taxon>
        <taxon>Duplodnaviria</taxon>
        <taxon>Heunggongvirae</taxon>
        <taxon>Uroviricota</taxon>
        <taxon>Caudoviricetes</taxon>
    </lineage>
</organism>
<name>A0A8S5VHJ1_9CAUD</name>
<protein>
    <submittedName>
        <fullName evidence="1">Uncharacterized protein</fullName>
    </submittedName>
</protein>
<proteinExistence type="predicted"/>
<reference evidence="1" key="1">
    <citation type="journal article" date="2021" name="Proc. Natl. Acad. Sci. U.S.A.">
        <title>A Catalog of Tens of Thousands of Viruses from Human Metagenomes Reveals Hidden Associations with Chronic Diseases.</title>
        <authorList>
            <person name="Tisza M.J."/>
            <person name="Buck C.B."/>
        </authorList>
    </citation>
    <scope>NUCLEOTIDE SEQUENCE</scope>
    <source>
        <strain evidence="1">Ct3z32</strain>
    </source>
</reference>